<dbReference type="Pfam" id="PF06956">
    <property type="entry name" value="RtcR"/>
    <property type="match status" value="1"/>
</dbReference>
<dbReference type="EMBL" id="SJPW01000008">
    <property type="protein sequence ID" value="TWU46383.1"/>
    <property type="molecule type" value="Genomic_DNA"/>
</dbReference>
<dbReference type="PANTHER" id="PTHR32071:SF14">
    <property type="entry name" value="TRANSCRIPTIONAL REGULATORY PROTEIN RTCR"/>
    <property type="match status" value="1"/>
</dbReference>
<dbReference type="InterPro" id="IPR009715">
    <property type="entry name" value="RtcR"/>
</dbReference>
<comment type="caution">
    <text evidence="4">The sequence shown here is derived from an EMBL/GenBank/DDBJ whole genome shotgun (WGS) entry which is preliminary data.</text>
</comment>
<dbReference type="RefSeq" id="WP_146462187.1">
    <property type="nucleotide sequence ID" value="NZ_SJPW01000008.1"/>
</dbReference>
<evidence type="ECO:0000256" key="2">
    <source>
        <dbReference type="ARBA" id="ARBA00022840"/>
    </source>
</evidence>
<evidence type="ECO:0000259" key="3">
    <source>
        <dbReference type="PROSITE" id="PS50045"/>
    </source>
</evidence>
<sequence>MKKKTVVLGLLGVHLDQPRRGHDRWAGWRPSVAVCQQPDLVVDRFELIAENRFNTLAGQVVADIETVSPETSVRSHMISLEDAWDLEEVYASLHQFSRDYSFDTDREEYLVHITTGTHVAQICLFLLTESRHLPARLIQTSPPPGNRRKEAASVQGTYQIIDLDLSRYDQLAERFGQEHDEARSILKRGIETKDKSFNQLIDRIEQVTLATNAPILMTGPTGAGKTQLAKRIYELKKSRRQIEGPLVEVNCACIRGDQAMSTLFGHVKGAFTGASSDRVGLLKSADGGMLFLDEIGELCLDEQAMMLRAIEDKQFTPVGSDRLVRSDFQLIAGTNRDLIADVASGRFREDLLARINLWSFRLPGLSERRADIDPNLDFELQQFASASGQKVTIGKEARSAFVDFANDPSTPWQSNFRDLNAAVTRMATLAVGGRITAPLVAEEIDRLRASWQRTQLADSPTSDLSSILGSERVAEIDRFDQSQLADVIRVCRQSKSLSAAGRELFQISRQAKVRPNDADRLRKYLARFGLTWADIQAVDDLGG</sequence>
<reference evidence="4 5" key="1">
    <citation type="submission" date="2019-02" db="EMBL/GenBank/DDBJ databases">
        <title>Deep-cultivation of Planctomycetes and their phenomic and genomic characterization uncovers novel biology.</title>
        <authorList>
            <person name="Wiegand S."/>
            <person name="Jogler M."/>
            <person name="Boedeker C."/>
            <person name="Pinto D."/>
            <person name="Vollmers J."/>
            <person name="Rivas-Marin E."/>
            <person name="Kohn T."/>
            <person name="Peeters S.H."/>
            <person name="Heuer A."/>
            <person name="Rast P."/>
            <person name="Oberbeckmann S."/>
            <person name="Bunk B."/>
            <person name="Jeske O."/>
            <person name="Meyerdierks A."/>
            <person name="Storesund J.E."/>
            <person name="Kallscheuer N."/>
            <person name="Luecker S."/>
            <person name="Lage O.M."/>
            <person name="Pohl T."/>
            <person name="Merkel B.J."/>
            <person name="Hornburger P."/>
            <person name="Mueller R.-W."/>
            <person name="Bruemmer F."/>
            <person name="Labrenz M."/>
            <person name="Spormann A.M."/>
            <person name="Op Den Camp H."/>
            <person name="Overmann J."/>
            <person name="Amann R."/>
            <person name="Jetten M.S.M."/>
            <person name="Mascher T."/>
            <person name="Medema M.H."/>
            <person name="Devos D.P."/>
            <person name="Kaster A.-K."/>
            <person name="Ovreas L."/>
            <person name="Rohde M."/>
            <person name="Galperin M.Y."/>
            <person name="Jogler C."/>
        </authorList>
    </citation>
    <scope>NUCLEOTIDE SEQUENCE [LARGE SCALE GENOMIC DNA]</scope>
    <source>
        <strain evidence="4 5">Poly51</strain>
    </source>
</reference>
<dbReference type="NCBIfam" id="NF038308">
    <property type="entry name" value="RNA_repair_RtcR"/>
    <property type="match status" value="1"/>
</dbReference>
<evidence type="ECO:0000256" key="1">
    <source>
        <dbReference type="ARBA" id="ARBA00022741"/>
    </source>
</evidence>
<name>A0A5C6E9L7_9BACT</name>
<dbReference type="OrthoDB" id="9807827at2"/>
<proteinExistence type="predicted"/>
<dbReference type="InterPro" id="IPR027417">
    <property type="entry name" value="P-loop_NTPase"/>
</dbReference>
<dbReference type="PANTHER" id="PTHR32071">
    <property type="entry name" value="TRANSCRIPTIONAL REGULATORY PROTEIN"/>
    <property type="match status" value="1"/>
</dbReference>
<dbReference type="GO" id="GO:0005524">
    <property type="term" value="F:ATP binding"/>
    <property type="evidence" value="ECO:0007669"/>
    <property type="project" value="UniProtKB-KW"/>
</dbReference>
<accession>A0A5C6E9L7</accession>
<evidence type="ECO:0000313" key="4">
    <source>
        <dbReference type="EMBL" id="TWU46383.1"/>
    </source>
</evidence>
<keyword evidence="1" id="KW-0547">Nucleotide-binding</keyword>
<dbReference type="InterPro" id="IPR017183">
    <property type="entry name" value="Sigma54_dep_tscrpt_act_RtcR"/>
</dbReference>
<dbReference type="GO" id="GO:0003700">
    <property type="term" value="F:DNA-binding transcription factor activity"/>
    <property type="evidence" value="ECO:0007669"/>
    <property type="project" value="InterPro"/>
</dbReference>
<dbReference type="PIRSF" id="PIRSF037354">
    <property type="entry name" value="Txn_actvtr_RtcR"/>
    <property type="match status" value="1"/>
</dbReference>
<dbReference type="Pfam" id="PF00158">
    <property type="entry name" value="Sigma54_activat"/>
    <property type="match status" value="1"/>
</dbReference>
<keyword evidence="5" id="KW-1185">Reference proteome</keyword>
<dbReference type="InterPro" id="IPR025943">
    <property type="entry name" value="Sigma_54_int_dom_ATP-bd_2"/>
</dbReference>
<dbReference type="PROSITE" id="PS50045">
    <property type="entry name" value="SIGMA54_INTERACT_4"/>
    <property type="match status" value="1"/>
</dbReference>
<organism evidence="4 5">
    <name type="scientific">Rubripirellula tenax</name>
    <dbReference type="NCBI Taxonomy" id="2528015"/>
    <lineage>
        <taxon>Bacteria</taxon>
        <taxon>Pseudomonadati</taxon>
        <taxon>Planctomycetota</taxon>
        <taxon>Planctomycetia</taxon>
        <taxon>Pirellulales</taxon>
        <taxon>Pirellulaceae</taxon>
        <taxon>Rubripirellula</taxon>
    </lineage>
</organism>
<dbReference type="InterPro" id="IPR003593">
    <property type="entry name" value="AAA+_ATPase"/>
</dbReference>
<dbReference type="Gene3D" id="3.40.50.300">
    <property type="entry name" value="P-loop containing nucleotide triphosphate hydrolases"/>
    <property type="match status" value="1"/>
</dbReference>
<dbReference type="PROSITE" id="PS00676">
    <property type="entry name" value="SIGMA54_INTERACT_2"/>
    <property type="match status" value="1"/>
</dbReference>
<dbReference type="SUPFAM" id="SSF52540">
    <property type="entry name" value="P-loop containing nucleoside triphosphate hydrolases"/>
    <property type="match status" value="1"/>
</dbReference>
<dbReference type="Gene3D" id="1.10.8.60">
    <property type="match status" value="1"/>
</dbReference>
<protein>
    <submittedName>
        <fullName evidence="4">Regulatory protein LuxO</fullName>
    </submittedName>
</protein>
<dbReference type="AlphaFoldDB" id="A0A5C6E9L7"/>
<keyword evidence="2" id="KW-0067">ATP-binding</keyword>
<feature type="domain" description="Sigma-54 factor interaction" evidence="3">
    <location>
        <begin position="190"/>
        <end position="428"/>
    </location>
</feature>
<dbReference type="SMART" id="SM00382">
    <property type="entry name" value="AAA"/>
    <property type="match status" value="1"/>
</dbReference>
<dbReference type="CDD" id="cd00009">
    <property type="entry name" value="AAA"/>
    <property type="match status" value="1"/>
</dbReference>
<dbReference type="InterPro" id="IPR002078">
    <property type="entry name" value="Sigma_54_int"/>
</dbReference>
<dbReference type="Proteomes" id="UP000318288">
    <property type="component" value="Unassembled WGS sequence"/>
</dbReference>
<evidence type="ECO:0000313" key="5">
    <source>
        <dbReference type="Proteomes" id="UP000318288"/>
    </source>
</evidence>
<gene>
    <name evidence="4" type="primary">luxO_2</name>
    <name evidence="4" type="ORF">Poly51_57790</name>
</gene>